<keyword evidence="8" id="KW-1185">Reference proteome</keyword>
<comment type="cofactor">
    <cofactor evidence="1">
        <name>FAD</name>
        <dbReference type="ChEBI" id="CHEBI:57692"/>
    </cofactor>
</comment>
<evidence type="ECO:0000256" key="3">
    <source>
        <dbReference type="ARBA" id="ARBA00022827"/>
    </source>
</evidence>
<gene>
    <name evidence="7" type="ORF">R2D22_04045</name>
</gene>
<dbReference type="Pfam" id="PF07992">
    <property type="entry name" value="Pyr_redox_2"/>
    <property type="match status" value="1"/>
</dbReference>
<sequence length="389" mass="40419">MRTVTVVGASLAGLYAARALRAQGFDGRLVIVGDEPHRPYDRPPLSKDFLTGATTEADLALADAEEETELAAEWLLGTRARGLDARGRTLLLDDGRTVATDGIVLATGARARTLPGTEGLAGVHTLRTLDDARALRAALGGPARRVVVIGGGFIGAETASSCVGLGHEVTVVEAAPLPLVPQLGPEMAGFCASLHGRAGAALITGVGVAGLHGRAAVTAVELADGRVLPADVVVVGIGAVPRTGWLAGSTLLVNDGVLCDDGCATTLPQVVAVGDVARVGGVRHEHWTSATEQPAVAVRNLLAGRTVEHVRPAPYFWSDQYGARIQFAGRRRDGDTLRIVEGSLEEGSFLCRYERGGTTTALLAVDRPRPFTRARRELARQAAGPVPTA</sequence>
<keyword evidence="2" id="KW-0285">Flavoprotein</keyword>
<dbReference type="SUPFAM" id="SSF55424">
    <property type="entry name" value="FAD/NAD-linked reductases, dimerisation (C-terminal) domain"/>
    <property type="match status" value="1"/>
</dbReference>
<dbReference type="InterPro" id="IPR050446">
    <property type="entry name" value="FAD-oxidoreductase/Apoptosis"/>
</dbReference>
<organism evidence="7 8">
    <name type="scientific">Streptomyces solicathayae</name>
    <dbReference type="NCBI Taxonomy" id="3081768"/>
    <lineage>
        <taxon>Bacteria</taxon>
        <taxon>Bacillati</taxon>
        <taxon>Actinomycetota</taxon>
        <taxon>Actinomycetes</taxon>
        <taxon>Kitasatosporales</taxon>
        <taxon>Streptomycetaceae</taxon>
        <taxon>Streptomyces</taxon>
    </lineage>
</organism>
<dbReference type="PANTHER" id="PTHR43557:SF2">
    <property type="entry name" value="RIESKE DOMAIN-CONTAINING PROTEIN-RELATED"/>
    <property type="match status" value="1"/>
</dbReference>
<proteinExistence type="predicted"/>
<dbReference type="PRINTS" id="PR00368">
    <property type="entry name" value="FADPNR"/>
</dbReference>
<evidence type="ECO:0000256" key="1">
    <source>
        <dbReference type="ARBA" id="ARBA00001974"/>
    </source>
</evidence>
<dbReference type="InterPro" id="IPR036188">
    <property type="entry name" value="FAD/NAD-bd_sf"/>
</dbReference>
<keyword evidence="3" id="KW-0274">FAD</keyword>
<dbReference type="InterPro" id="IPR016156">
    <property type="entry name" value="FAD/NAD-linked_Rdtase_dimer_sf"/>
</dbReference>
<dbReference type="Gene3D" id="3.30.390.30">
    <property type="match status" value="1"/>
</dbReference>
<dbReference type="PANTHER" id="PTHR43557">
    <property type="entry name" value="APOPTOSIS-INDUCING FACTOR 1"/>
    <property type="match status" value="1"/>
</dbReference>
<dbReference type="Gene3D" id="3.50.50.60">
    <property type="entry name" value="FAD/NAD(P)-binding domain"/>
    <property type="match status" value="2"/>
</dbReference>
<dbReference type="InterPro" id="IPR028202">
    <property type="entry name" value="Reductase_C"/>
</dbReference>
<dbReference type="EMBL" id="CP137573">
    <property type="protein sequence ID" value="WOX20608.1"/>
    <property type="molecule type" value="Genomic_DNA"/>
</dbReference>
<evidence type="ECO:0000256" key="4">
    <source>
        <dbReference type="ARBA" id="ARBA00023002"/>
    </source>
</evidence>
<evidence type="ECO:0000313" key="8">
    <source>
        <dbReference type="Proteomes" id="UP001301731"/>
    </source>
</evidence>
<evidence type="ECO:0000313" key="7">
    <source>
        <dbReference type="EMBL" id="WOX20608.1"/>
    </source>
</evidence>
<dbReference type="RefSeq" id="WP_318101278.1">
    <property type="nucleotide sequence ID" value="NZ_CP137573.1"/>
</dbReference>
<feature type="domain" description="FAD/NAD(P)-binding" evidence="5">
    <location>
        <begin position="3"/>
        <end position="293"/>
    </location>
</feature>
<evidence type="ECO:0000259" key="6">
    <source>
        <dbReference type="Pfam" id="PF14759"/>
    </source>
</evidence>
<dbReference type="PRINTS" id="PR00411">
    <property type="entry name" value="PNDRDTASEI"/>
</dbReference>
<evidence type="ECO:0000256" key="2">
    <source>
        <dbReference type="ARBA" id="ARBA00022630"/>
    </source>
</evidence>
<dbReference type="InterPro" id="IPR023753">
    <property type="entry name" value="FAD/NAD-binding_dom"/>
</dbReference>
<accession>A0ABZ0LP58</accession>
<reference evidence="7 8" key="1">
    <citation type="submission" date="2023-10" db="EMBL/GenBank/DDBJ databases">
        <title>The genome sequence of Streptomyces sp. HUAS YS2.</title>
        <authorList>
            <person name="Mo P."/>
        </authorList>
    </citation>
    <scope>NUCLEOTIDE SEQUENCE [LARGE SCALE GENOMIC DNA]</scope>
    <source>
        <strain evidence="7 8">HUAS YS2</strain>
    </source>
</reference>
<dbReference type="Proteomes" id="UP001301731">
    <property type="component" value="Chromosome"/>
</dbReference>
<feature type="domain" description="Reductase C-terminal" evidence="6">
    <location>
        <begin position="315"/>
        <end position="382"/>
    </location>
</feature>
<dbReference type="Pfam" id="PF14759">
    <property type="entry name" value="Reductase_C"/>
    <property type="match status" value="1"/>
</dbReference>
<keyword evidence="4" id="KW-0560">Oxidoreductase</keyword>
<protein>
    <submittedName>
        <fullName evidence="7">FAD-dependent oxidoreductase</fullName>
    </submittedName>
</protein>
<name>A0ABZ0LP58_9ACTN</name>
<dbReference type="SUPFAM" id="SSF51905">
    <property type="entry name" value="FAD/NAD(P)-binding domain"/>
    <property type="match status" value="2"/>
</dbReference>
<evidence type="ECO:0000259" key="5">
    <source>
        <dbReference type="Pfam" id="PF07992"/>
    </source>
</evidence>